<dbReference type="Gene3D" id="3.90.550.50">
    <property type="match status" value="1"/>
</dbReference>
<evidence type="ECO:0000256" key="3">
    <source>
        <dbReference type="ARBA" id="ARBA00004922"/>
    </source>
</evidence>
<proteinExistence type="inferred from homology"/>
<feature type="compositionally biased region" description="Polar residues" evidence="14">
    <location>
        <begin position="31"/>
        <end position="49"/>
    </location>
</feature>
<evidence type="ECO:0000256" key="6">
    <source>
        <dbReference type="ARBA" id="ARBA00022679"/>
    </source>
</evidence>
<sequence>MQEVYKTHEAIQSLDKSIATLQMELAATRSTQEMKVADQSSNSSHSQNGPPRKKVFVVIGINTAFSSRKRRDSVRETWMPQGDKLLRLEKEKGIVVRFMIGHSATSNSILDRAIDSEEAQHKDFLRLEHVEGYHELSAKTKIFFSTAVAKWDADFYVKVDDDVHVNLGMHWICFLYSFIVQRLILLVQLVLND</sequence>
<comment type="cofactor">
    <cofactor evidence="1 13">
        <name>Mn(2+)</name>
        <dbReference type="ChEBI" id="CHEBI:29035"/>
    </cofactor>
</comment>
<feature type="transmembrane region" description="Helical" evidence="13">
    <location>
        <begin position="168"/>
        <end position="191"/>
    </location>
</feature>
<evidence type="ECO:0000256" key="1">
    <source>
        <dbReference type="ARBA" id="ARBA00001936"/>
    </source>
</evidence>
<dbReference type="Pfam" id="PF01762">
    <property type="entry name" value="Galactosyl_T"/>
    <property type="match status" value="1"/>
</dbReference>
<evidence type="ECO:0000256" key="5">
    <source>
        <dbReference type="ARBA" id="ARBA00022676"/>
    </source>
</evidence>
<keyword evidence="17" id="KW-1185">Reference proteome</keyword>
<dbReference type="ExpressionAtlas" id="M1CNS4">
    <property type="expression patterns" value="baseline"/>
</dbReference>
<gene>
    <name evidence="16" type="primary">LOC102588772</name>
</gene>
<dbReference type="UniPathway" id="UPA00378"/>
<organism evidence="16 17">
    <name type="scientific">Solanum tuberosum</name>
    <name type="common">Potato</name>
    <dbReference type="NCBI Taxonomy" id="4113"/>
    <lineage>
        <taxon>Eukaryota</taxon>
        <taxon>Viridiplantae</taxon>
        <taxon>Streptophyta</taxon>
        <taxon>Embryophyta</taxon>
        <taxon>Tracheophyta</taxon>
        <taxon>Spermatophyta</taxon>
        <taxon>Magnoliopsida</taxon>
        <taxon>eudicotyledons</taxon>
        <taxon>Gunneridae</taxon>
        <taxon>Pentapetalae</taxon>
        <taxon>asterids</taxon>
        <taxon>lamiids</taxon>
        <taxon>Solanales</taxon>
        <taxon>Solanaceae</taxon>
        <taxon>Solanoideae</taxon>
        <taxon>Solaneae</taxon>
        <taxon>Solanum</taxon>
    </lineage>
</organism>
<dbReference type="Gramene" id="PGSC0003DMT400071430">
    <property type="protein sequence ID" value="PGSC0003DMT400071430"/>
    <property type="gene ID" value="PGSC0003DMG400027791"/>
</dbReference>
<keyword evidence="12 13" id="KW-0464">Manganese</keyword>
<keyword evidence="9 13" id="KW-1133">Transmembrane helix</keyword>
<dbReference type="GO" id="GO:0000139">
    <property type="term" value="C:Golgi membrane"/>
    <property type="evidence" value="ECO:0007669"/>
    <property type="project" value="UniProtKB-SubCell"/>
</dbReference>
<keyword evidence="10 13" id="KW-0333">Golgi apparatus</keyword>
<evidence type="ECO:0000256" key="7">
    <source>
        <dbReference type="ARBA" id="ARBA00022692"/>
    </source>
</evidence>
<dbReference type="EnsemblPlants" id="PGSC0003DMT400071430">
    <property type="protein sequence ID" value="PGSC0003DMT400071430"/>
    <property type="gene ID" value="PGSC0003DMG400027791"/>
</dbReference>
<dbReference type="PANTHER" id="PTHR11214">
    <property type="entry name" value="BETA-1,3-N-ACETYLGLUCOSAMINYLTRANSFERASE"/>
    <property type="match status" value="1"/>
</dbReference>
<dbReference type="OrthoDB" id="1158011at2759"/>
<feature type="domain" description="DUF4094" evidence="15">
    <location>
        <begin position="1"/>
        <end position="30"/>
    </location>
</feature>
<evidence type="ECO:0000256" key="4">
    <source>
        <dbReference type="ARBA" id="ARBA00008661"/>
    </source>
</evidence>
<dbReference type="PANTHER" id="PTHR11214:SF226">
    <property type="entry name" value="BETA-1,3-GALACTOSYLTRANSFERASE 7"/>
    <property type="match status" value="1"/>
</dbReference>
<feature type="region of interest" description="Disordered" evidence="14">
    <location>
        <begin position="31"/>
        <end position="52"/>
    </location>
</feature>
<evidence type="ECO:0000256" key="11">
    <source>
        <dbReference type="ARBA" id="ARBA00023136"/>
    </source>
</evidence>
<dbReference type="EC" id="2.4.1.-" evidence="13"/>
<evidence type="ECO:0000256" key="12">
    <source>
        <dbReference type="ARBA" id="ARBA00023211"/>
    </source>
</evidence>
<dbReference type="Proteomes" id="UP000011115">
    <property type="component" value="Unassembled WGS sequence"/>
</dbReference>
<evidence type="ECO:0000313" key="16">
    <source>
        <dbReference type="EnsemblPlants" id="PGSC0003DMT400071430"/>
    </source>
</evidence>
<dbReference type="GO" id="GO:0016758">
    <property type="term" value="F:hexosyltransferase activity"/>
    <property type="evidence" value="ECO:0007669"/>
    <property type="project" value="InterPro"/>
</dbReference>
<dbReference type="InterPro" id="IPR002659">
    <property type="entry name" value="Glyco_trans_31"/>
</dbReference>
<evidence type="ECO:0000259" key="15">
    <source>
        <dbReference type="Pfam" id="PF13334"/>
    </source>
</evidence>
<reference evidence="17" key="1">
    <citation type="journal article" date="2011" name="Nature">
        <title>Genome sequence and analysis of the tuber crop potato.</title>
        <authorList>
            <consortium name="The Potato Genome Sequencing Consortium"/>
        </authorList>
    </citation>
    <scope>NUCLEOTIDE SEQUENCE [LARGE SCALE GENOMIC DNA]</scope>
    <source>
        <strain evidence="17">cv. DM1-3 516 R44</strain>
    </source>
</reference>
<evidence type="ECO:0000256" key="8">
    <source>
        <dbReference type="ARBA" id="ARBA00022968"/>
    </source>
</evidence>
<reference evidence="16" key="2">
    <citation type="submission" date="2015-06" db="UniProtKB">
        <authorList>
            <consortium name="EnsemblPlants"/>
        </authorList>
    </citation>
    <scope>IDENTIFICATION</scope>
    <source>
        <strain evidence="16">DM1-3 516 R44</strain>
    </source>
</reference>
<evidence type="ECO:0000256" key="13">
    <source>
        <dbReference type="RuleBase" id="RU363063"/>
    </source>
</evidence>
<dbReference type="HOGENOM" id="CLU_040730_2_0_1"/>
<comment type="subcellular location">
    <subcellularLocation>
        <location evidence="2 13">Golgi apparatus membrane</location>
        <topology evidence="2 13">Single-pass type II membrane protein</topology>
    </subcellularLocation>
</comment>
<evidence type="ECO:0000256" key="10">
    <source>
        <dbReference type="ARBA" id="ARBA00023034"/>
    </source>
</evidence>
<comment type="similarity">
    <text evidence="4 13">Belongs to the glycosyltransferase 31 family.</text>
</comment>
<evidence type="ECO:0000313" key="17">
    <source>
        <dbReference type="Proteomes" id="UP000011115"/>
    </source>
</evidence>
<keyword evidence="8 13" id="KW-0735">Signal-anchor</keyword>
<accession>M1CNS4</accession>
<protein>
    <recommendedName>
        <fullName evidence="13">Hexosyltransferase</fullName>
        <ecNumber evidence="13">2.4.1.-</ecNumber>
    </recommendedName>
</protein>
<dbReference type="AlphaFoldDB" id="M1CNS4"/>
<evidence type="ECO:0000256" key="14">
    <source>
        <dbReference type="SAM" id="MobiDB-lite"/>
    </source>
</evidence>
<evidence type="ECO:0000256" key="2">
    <source>
        <dbReference type="ARBA" id="ARBA00004323"/>
    </source>
</evidence>
<name>M1CNS4_SOLTU</name>
<keyword evidence="5 13" id="KW-0328">Glycosyltransferase</keyword>
<dbReference type="InterPro" id="IPR025298">
    <property type="entry name" value="DUF4094"/>
</dbReference>
<evidence type="ECO:0000256" key="9">
    <source>
        <dbReference type="ARBA" id="ARBA00022989"/>
    </source>
</evidence>
<comment type="pathway">
    <text evidence="3">Protein modification; protein glycosylation.</text>
</comment>
<keyword evidence="6" id="KW-0808">Transferase</keyword>
<dbReference type="Pfam" id="PF13334">
    <property type="entry name" value="DUF4094"/>
    <property type="match status" value="1"/>
</dbReference>
<keyword evidence="11 13" id="KW-0472">Membrane</keyword>
<keyword evidence="7 13" id="KW-0812">Transmembrane</keyword>